<feature type="transmembrane region" description="Helical" evidence="8">
    <location>
        <begin position="644"/>
        <end position="665"/>
    </location>
</feature>
<dbReference type="Pfam" id="PF02714">
    <property type="entry name" value="RSN1_7TM"/>
    <property type="match status" value="1"/>
</dbReference>
<name>A0ABN8WPK2_SACUV</name>
<evidence type="ECO:0000256" key="2">
    <source>
        <dbReference type="ARBA" id="ARBA00007779"/>
    </source>
</evidence>
<evidence type="ECO:0000259" key="10">
    <source>
        <dbReference type="Pfam" id="PF12621"/>
    </source>
</evidence>
<keyword evidence="3" id="KW-0813">Transport</keyword>
<accession>A0ABN8WPK2</accession>
<keyword evidence="5 8" id="KW-1133">Transmembrane helix</keyword>
<evidence type="ECO:0000256" key="7">
    <source>
        <dbReference type="SAM" id="MobiDB-lite"/>
    </source>
</evidence>
<evidence type="ECO:0000256" key="3">
    <source>
        <dbReference type="ARBA" id="ARBA00022448"/>
    </source>
</evidence>
<evidence type="ECO:0000256" key="8">
    <source>
        <dbReference type="SAM" id="Phobius"/>
    </source>
</evidence>
<feature type="transmembrane region" description="Helical" evidence="8">
    <location>
        <begin position="671"/>
        <end position="688"/>
    </location>
</feature>
<dbReference type="InterPro" id="IPR032880">
    <property type="entry name" value="CSC1/OSCA1-like_N"/>
</dbReference>
<feature type="compositionally biased region" description="Basic and acidic residues" evidence="7">
    <location>
        <begin position="949"/>
        <end position="958"/>
    </location>
</feature>
<feature type="transmembrane region" description="Helical" evidence="8">
    <location>
        <begin position="580"/>
        <end position="599"/>
    </location>
</feature>
<dbReference type="Pfam" id="PF14703">
    <property type="entry name" value="PHM7_cyt"/>
    <property type="match status" value="1"/>
</dbReference>
<dbReference type="EMBL" id="OX365940">
    <property type="protein sequence ID" value="CAI4050307.1"/>
    <property type="molecule type" value="Genomic_DNA"/>
</dbReference>
<reference evidence="13" key="1">
    <citation type="submission" date="2022-10" db="EMBL/GenBank/DDBJ databases">
        <authorList>
            <person name="Byrne P K."/>
        </authorList>
    </citation>
    <scope>NUCLEOTIDE SEQUENCE</scope>
    <source>
        <strain evidence="13">ZP964</strain>
    </source>
</reference>
<dbReference type="PANTHER" id="PTHR13018">
    <property type="entry name" value="PROBABLE MEMBRANE PROTEIN DUF221-RELATED"/>
    <property type="match status" value="1"/>
</dbReference>
<feature type="domain" description="CSC1/OSCA1-like cytosolic" evidence="12">
    <location>
        <begin position="196"/>
        <end position="378"/>
    </location>
</feature>
<dbReference type="PANTHER" id="PTHR13018:SF26">
    <property type="entry name" value="DOMAIN PROTEIN, PUTATIVE (AFU_ORTHOLOGUE AFUA_5G10920)-RELATED"/>
    <property type="match status" value="1"/>
</dbReference>
<evidence type="ECO:0000256" key="4">
    <source>
        <dbReference type="ARBA" id="ARBA00022692"/>
    </source>
</evidence>
<feature type="transmembrane region" description="Helical" evidence="8">
    <location>
        <begin position="150"/>
        <end position="171"/>
    </location>
</feature>
<dbReference type="Proteomes" id="UP001162085">
    <property type="component" value="Chromosome 13"/>
</dbReference>
<protein>
    <recommendedName>
        <fullName evidence="15">Rsn1p</fullName>
    </recommendedName>
</protein>
<organism evidence="13 14">
    <name type="scientific">Saccharomyces uvarum</name>
    <name type="common">Yeast</name>
    <name type="synonym">Saccharomyces bayanus var. uvarum</name>
    <dbReference type="NCBI Taxonomy" id="230603"/>
    <lineage>
        <taxon>Eukaryota</taxon>
        <taxon>Fungi</taxon>
        <taxon>Dikarya</taxon>
        <taxon>Ascomycota</taxon>
        <taxon>Saccharomycotina</taxon>
        <taxon>Saccharomycetes</taxon>
        <taxon>Saccharomycetales</taxon>
        <taxon>Saccharomycetaceae</taxon>
        <taxon>Saccharomyces</taxon>
    </lineage>
</organism>
<dbReference type="InterPro" id="IPR045122">
    <property type="entry name" value="Csc1-like"/>
</dbReference>
<evidence type="ECO:0000256" key="1">
    <source>
        <dbReference type="ARBA" id="ARBA00004141"/>
    </source>
</evidence>
<dbReference type="InterPro" id="IPR027815">
    <property type="entry name" value="CSC1/OSCA1-like_cyt"/>
</dbReference>
<evidence type="ECO:0000259" key="9">
    <source>
        <dbReference type="Pfam" id="PF02714"/>
    </source>
</evidence>
<feature type="transmembrane region" description="Helical" evidence="8">
    <location>
        <begin position="391"/>
        <end position="417"/>
    </location>
</feature>
<dbReference type="Pfam" id="PF13967">
    <property type="entry name" value="RSN1_TM"/>
    <property type="match status" value="1"/>
</dbReference>
<evidence type="ECO:0000313" key="14">
    <source>
        <dbReference type="Proteomes" id="UP001162085"/>
    </source>
</evidence>
<gene>
    <name evidence="13" type="primary">SUVZ13G3960</name>
    <name evidence="13" type="ORF">SUVZ_13G3960</name>
</gene>
<feature type="transmembrane region" description="Helical" evidence="8">
    <location>
        <begin position="437"/>
        <end position="461"/>
    </location>
</feature>
<comment type="subcellular location">
    <subcellularLocation>
        <location evidence="1">Membrane</location>
        <topology evidence="1">Multi-pass membrane protein</topology>
    </subcellularLocation>
</comment>
<feature type="transmembrane region" description="Helical" evidence="8">
    <location>
        <begin position="482"/>
        <end position="510"/>
    </location>
</feature>
<keyword evidence="4 8" id="KW-0812">Transmembrane</keyword>
<feature type="compositionally biased region" description="Basic and acidic residues" evidence="7">
    <location>
        <begin position="919"/>
        <end position="934"/>
    </location>
</feature>
<comment type="similarity">
    <text evidence="2">Belongs to the CSC1 (TC 1.A.17) family.</text>
</comment>
<feature type="transmembrane region" description="Helical" evidence="8">
    <location>
        <begin position="605"/>
        <end position="623"/>
    </location>
</feature>
<feature type="domain" description="CSC1/OSCA1-like N-terminal transmembrane" evidence="11">
    <location>
        <begin position="24"/>
        <end position="173"/>
    </location>
</feature>
<feature type="domain" description="10TM putative phosphate transporter extracellular tail" evidence="10">
    <location>
        <begin position="821"/>
        <end position="914"/>
    </location>
</feature>
<dbReference type="Pfam" id="PF12621">
    <property type="entry name" value="PHM7_ext"/>
    <property type="match status" value="1"/>
</dbReference>
<evidence type="ECO:0000256" key="6">
    <source>
        <dbReference type="ARBA" id="ARBA00023136"/>
    </source>
</evidence>
<feature type="transmembrane region" description="Helical" evidence="8">
    <location>
        <begin position="530"/>
        <end position="559"/>
    </location>
</feature>
<evidence type="ECO:0000259" key="12">
    <source>
        <dbReference type="Pfam" id="PF14703"/>
    </source>
</evidence>
<dbReference type="InterPro" id="IPR022257">
    <property type="entry name" value="PHM7_ext"/>
</dbReference>
<evidence type="ECO:0000256" key="5">
    <source>
        <dbReference type="ARBA" id="ARBA00022989"/>
    </source>
</evidence>
<feature type="region of interest" description="Disordered" evidence="7">
    <location>
        <begin position="906"/>
        <end position="958"/>
    </location>
</feature>
<feature type="transmembrane region" description="Helical" evidence="8">
    <location>
        <begin position="104"/>
        <end position="130"/>
    </location>
</feature>
<feature type="domain" description="CSC1/OSCA1-like 7TM region" evidence="9">
    <location>
        <begin position="389"/>
        <end position="662"/>
    </location>
</feature>
<sequence length="958" mass="107950">MGNETATAAATTAANAANTSTYQVVTALVSNGGIFIIFIIAFILLRMKLKRIYAPKSSFNLINEEKKPEPLPKGLWQWLRPLLKKSDNFIIQQAGLDGYFFLRYLFILSVYCAVSLIYLFPILLALNAAGQGNLQTGMNRLAYQNVKHRGRYFGHVLCGWIFFWGFLYIIYRELYFYTSMRQAVLASPRYARKLSSRTVLFQTVPKQYLSEEEFSKLFDGVKRVWIARGSSKIEAMVKKRDGMALQLEGAVISYMKSALKEIKKLNKKSPQLSVSSNIADYVPDKNRPHHKINKFAKFFFGKKVDTITYIKEELPKLNVQVKELQADHESASPFNSVFVEFESQYQAQVASQITTYHAPLFMTPAHVGIEPSNIVWFNMRMFWWERLGRKVTSVSAIVALVILWATPVAFVGSISNITSLTKELPWLNFIYKLPKHLMGVLTSLAPTVALALLMSLLPVFIRHMAVAQGAPSKQIVEHFTQQAYFAFQVIQVFLVVTISSAATSTVSAIIEDPSKAMNLLASNLPKASNFFISYVILQGFSVSSGALLQIVPLIIFYLLGALLDGTVRKKWNRFSGLSSMQWGTTFPVFTNMAVIIFSYAIISPLILLFGAVAFFLLYVAYLYNLTYVYQESPDGRGIYYPRALFQSLVGVYIGQICLLGLFVVGKGYGPIILQIIGICVTVFVHLHLNIAFDHLSKVVPVDTMKPLDGILDTPSFKNIYRGAGQGKEKKNNFGANINMDGIRELPEFPIKKYHKKTDSVIEQQVDNSLFSENTFEYQFNPTYDANANGHVRNTENTIEDVPLLADGDTMKIPPAPWWKRFLKPHVYYSYKAVKNRLPEVYGLVDPSEKVNEFDIAHAYDYPAVSAECPLLWIPQDPYGFSKALIADVAGVIDMSDKNATIDKDSKFSLQDMPPSYQDIKSENANDATETKDDFETTSQEINPFADPNYKGEENRPKV</sequence>
<evidence type="ECO:0008006" key="15">
    <source>
        <dbReference type="Google" id="ProtNLM"/>
    </source>
</evidence>
<evidence type="ECO:0000259" key="11">
    <source>
        <dbReference type="Pfam" id="PF13967"/>
    </source>
</evidence>
<keyword evidence="6 8" id="KW-0472">Membrane</keyword>
<dbReference type="InterPro" id="IPR003864">
    <property type="entry name" value="CSC1/OSCA1-like_7TM"/>
</dbReference>
<evidence type="ECO:0000313" key="13">
    <source>
        <dbReference type="EMBL" id="CAI4050307.1"/>
    </source>
</evidence>
<feature type="transmembrane region" description="Helical" evidence="8">
    <location>
        <begin position="24"/>
        <end position="45"/>
    </location>
</feature>
<proteinExistence type="inferred from homology"/>
<keyword evidence="14" id="KW-1185">Reference proteome</keyword>